<dbReference type="InterPro" id="IPR013078">
    <property type="entry name" value="His_Pase_superF_clade-1"/>
</dbReference>
<accession>A0A7G7YLL4</accession>
<evidence type="ECO:0000313" key="3">
    <source>
        <dbReference type="EMBL" id="QNH95384.1"/>
    </source>
</evidence>
<keyword evidence="2" id="KW-0413">Isomerase</keyword>
<dbReference type="EMBL" id="CP046883">
    <property type="protein sequence ID" value="QNH95384.1"/>
    <property type="molecule type" value="Genomic_DNA"/>
</dbReference>
<dbReference type="AlphaFoldDB" id="A0A7G7YLL4"/>
<dbReference type="Proteomes" id="UP000515275">
    <property type="component" value="Chromosome"/>
</dbReference>
<proteinExistence type="predicted"/>
<organism evidence="3 4">
    <name type="scientific">Corynebacterium anserum</name>
    <dbReference type="NCBI Taxonomy" id="2684406"/>
    <lineage>
        <taxon>Bacteria</taxon>
        <taxon>Bacillati</taxon>
        <taxon>Actinomycetota</taxon>
        <taxon>Actinomycetes</taxon>
        <taxon>Mycobacteriales</taxon>
        <taxon>Corynebacteriaceae</taxon>
        <taxon>Corynebacterium</taxon>
    </lineage>
</organism>
<gene>
    <name evidence="3" type="ORF">GP473_00540</name>
</gene>
<dbReference type="InterPro" id="IPR001345">
    <property type="entry name" value="PG/BPGM_mutase_AS"/>
</dbReference>
<dbReference type="RefSeq" id="WP_186276945.1">
    <property type="nucleotide sequence ID" value="NZ_CP046883.1"/>
</dbReference>
<keyword evidence="1" id="KW-0324">Glycolysis</keyword>
<dbReference type="Gene3D" id="3.40.50.1240">
    <property type="entry name" value="Phosphoglycerate mutase-like"/>
    <property type="match status" value="2"/>
</dbReference>
<dbReference type="SMART" id="SM00855">
    <property type="entry name" value="PGAM"/>
    <property type="match status" value="1"/>
</dbReference>
<dbReference type="InterPro" id="IPR029033">
    <property type="entry name" value="His_PPase_superfam"/>
</dbReference>
<dbReference type="Pfam" id="PF00300">
    <property type="entry name" value="His_Phos_1"/>
    <property type="match status" value="2"/>
</dbReference>
<dbReference type="PROSITE" id="PS00175">
    <property type="entry name" value="PG_MUTASE"/>
    <property type="match status" value="1"/>
</dbReference>
<keyword evidence="4" id="KW-1185">Reference proteome</keyword>
<sequence length="278" mass="29633">MSHLFLVRHGQTTSNEIRALDTALPGADLTELGREQATSVGRILAQRSSCLHVLSSQAARAQQTAAQLAASFVDFDGCLAPSGPGSAFSSFFTGKDLSSFSDATATFLAGELGEKLAMIHGVSEIPAGNYEMKTDHDSLVGYHTILGSWMAGNVELSMPGGSTGAQVLRTYVTQLLALMAAVKVEEQMHPAGTKGSESAEIALVSHGAVIRLVARYLGAVDPEWAFQGYLQNSHFIQLEIPHNVDQLAEAIAQDFLKGYGAFTIVEWGEHGRPQPYSP</sequence>
<dbReference type="CDD" id="cd07067">
    <property type="entry name" value="HP_PGM_like"/>
    <property type="match status" value="1"/>
</dbReference>
<dbReference type="KEGG" id="cans:GP473_00540"/>
<name>A0A7G7YLL4_9CORY</name>
<dbReference type="SUPFAM" id="SSF53254">
    <property type="entry name" value="Phosphoglycerate mutase-like"/>
    <property type="match status" value="1"/>
</dbReference>
<protein>
    <submittedName>
        <fullName evidence="3">Histidine phosphatase family protein</fullName>
    </submittedName>
</protein>
<dbReference type="PANTHER" id="PTHR48100">
    <property type="entry name" value="BROAD-SPECIFICITY PHOSPHATASE YOR283W-RELATED"/>
    <property type="match status" value="1"/>
</dbReference>
<dbReference type="GO" id="GO:0016791">
    <property type="term" value="F:phosphatase activity"/>
    <property type="evidence" value="ECO:0007669"/>
    <property type="project" value="TreeGrafter"/>
</dbReference>
<evidence type="ECO:0000256" key="2">
    <source>
        <dbReference type="ARBA" id="ARBA00023235"/>
    </source>
</evidence>
<evidence type="ECO:0000313" key="4">
    <source>
        <dbReference type="Proteomes" id="UP000515275"/>
    </source>
</evidence>
<dbReference type="PANTHER" id="PTHR48100:SF1">
    <property type="entry name" value="HISTIDINE PHOSPHATASE FAMILY PROTEIN-RELATED"/>
    <property type="match status" value="1"/>
</dbReference>
<dbReference type="InterPro" id="IPR050275">
    <property type="entry name" value="PGM_Phosphatase"/>
</dbReference>
<reference evidence="3 4" key="1">
    <citation type="submission" date="2019-12" db="EMBL/GenBank/DDBJ databases">
        <title>Corynebacterium sp. nov., isolated from feces of the Anser Albifrons in China.</title>
        <authorList>
            <person name="Liu Q."/>
        </authorList>
    </citation>
    <scope>NUCLEOTIDE SEQUENCE [LARGE SCALE GENOMIC DNA]</scope>
    <source>
        <strain evidence="3 4">23H37-10</strain>
    </source>
</reference>
<dbReference type="GO" id="GO:0005737">
    <property type="term" value="C:cytoplasm"/>
    <property type="evidence" value="ECO:0007669"/>
    <property type="project" value="TreeGrafter"/>
</dbReference>
<evidence type="ECO:0000256" key="1">
    <source>
        <dbReference type="ARBA" id="ARBA00023152"/>
    </source>
</evidence>